<dbReference type="OrthoDB" id="194386at2759"/>
<comment type="caution">
    <text evidence="2">The sequence shown here is derived from an EMBL/GenBank/DDBJ whole genome shotgun (WGS) entry which is preliminary data.</text>
</comment>
<sequence>MIMNRSAAPDSHPLSSSLSGESTSHLLRHIRQEYLLCRPPSQIKNLAEFLGTDTTSSSTNVVVSTATTRYPVETLSERIQQLHEASVGYPRSEGEKEYQPPTQYRIAFVKYIIKQLDTVLGSCESAKRDKDDGAEDDNEPSALWYESLESLSGMEAEQTEPFYRFYELPENFGMVKIFENERAIVSEGTTGLLTWEASIELVRWFSLGENNQAIKERKWVLELGCGCGLLATAALKIFPHILKYFATDGHWSALRKCKINLEENFGALKTDVIQVEKVDWQNEQDGIKFGKLVRTATESEELGPGVLLGADIVFDTSLIPALVDLMKKFLESHKDSIALIACTVRNEETLRVLKTCLESHSVEFKEIYSWGDKNGIIYKITRRIIS</sequence>
<dbReference type="PANTHER" id="PTHR14614">
    <property type="entry name" value="HEPATOCELLULAR CARCINOMA-ASSOCIATED ANTIGEN"/>
    <property type="match status" value="1"/>
</dbReference>
<dbReference type="GO" id="GO:0032991">
    <property type="term" value="C:protein-containing complex"/>
    <property type="evidence" value="ECO:0007669"/>
    <property type="project" value="TreeGrafter"/>
</dbReference>
<feature type="region of interest" description="Disordered" evidence="1">
    <location>
        <begin position="1"/>
        <end position="20"/>
    </location>
</feature>
<keyword evidence="2" id="KW-0489">Methyltransferase</keyword>
<dbReference type="AlphaFoldDB" id="A0A226EJ40"/>
<dbReference type="InterPro" id="IPR029063">
    <property type="entry name" value="SAM-dependent_MTases_sf"/>
</dbReference>
<name>A0A226EJ40_FOLCA</name>
<gene>
    <name evidence="2" type="ORF">Fcan01_08336</name>
</gene>
<organism evidence="2 3">
    <name type="scientific">Folsomia candida</name>
    <name type="common">Springtail</name>
    <dbReference type="NCBI Taxonomy" id="158441"/>
    <lineage>
        <taxon>Eukaryota</taxon>
        <taxon>Metazoa</taxon>
        <taxon>Ecdysozoa</taxon>
        <taxon>Arthropoda</taxon>
        <taxon>Hexapoda</taxon>
        <taxon>Collembola</taxon>
        <taxon>Entomobryomorpha</taxon>
        <taxon>Isotomoidea</taxon>
        <taxon>Isotomidae</taxon>
        <taxon>Proisotominae</taxon>
        <taxon>Folsomia</taxon>
    </lineage>
</organism>
<reference evidence="2 3" key="1">
    <citation type="submission" date="2015-12" db="EMBL/GenBank/DDBJ databases">
        <title>The genome of Folsomia candida.</title>
        <authorList>
            <person name="Faddeeva A."/>
            <person name="Derks M.F."/>
            <person name="Anvar Y."/>
            <person name="Smit S."/>
            <person name="Van Straalen N."/>
            <person name="Roelofs D."/>
        </authorList>
    </citation>
    <scope>NUCLEOTIDE SEQUENCE [LARGE SCALE GENOMIC DNA]</scope>
    <source>
        <strain evidence="2 3">VU population</strain>
        <tissue evidence="2">Whole body</tissue>
    </source>
</reference>
<dbReference type="Proteomes" id="UP000198287">
    <property type="component" value="Unassembled WGS sequence"/>
</dbReference>
<dbReference type="SUPFAM" id="SSF53335">
    <property type="entry name" value="S-adenosyl-L-methionine-dependent methyltransferases"/>
    <property type="match status" value="1"/>
</dbReference>
<evidence type="ECO:0000256" key="1">
    <source>
        <dbReference type="SAM" id="MobiDB-lite"/>
    </source>
</evidence>
<accession>A0A226EJ40</accession>
<dbReference type="InterPro" id="IPR019410">
    <property type="entry name" value="Methyltransf_16"/>
</dbReference>
<dbReference type="EMBL" id="LNIX01000003">
    <property type="protein sequence ID" value="OXA56771.1"/>
    <property type="molecule type" value="Genomic_DNA"/>
</dbReference>
<dbReference type="GO" id="GO:0032259">
    <property type="term" value="P:methylation"/>
    <property type="evidence" value="ECO:0007669"/>
    <property type="project" value="UniProtKB-KW"/>
</dbReference>
<keyword evidence="3" id="KW-1185">Reference proteome</keyword>
<protein>
    <submittedName>
        <fullName evidence="2">Protein-lysine N-methyltransferase EEF2KMT</fullName>
    </submittedName>
</protein>
<dbReference type="STRING" id="158441.A0A226EJ40"/>
<proteinExistence type="predicted"/>
<dbReference type="GO" id="GO:0008168">
    <property type="term" value="F:methyltransferase activity"/>
    <property type="evidence" value="ECO:0007669"/>
    <property type="project" value="UniProtKB-KW"/>
</dbReference>
<dbReference type="Pfam" id="PF10294">
    <property type="entry name" value="Methyltransf_16"/>
    <property type="match status" value="1"/>
</dbReference>
<keyword evidence="2" id="KW-0808">Transferase</keyword>
<dbReference type="Gene3D" id="3.40.50.150">
    <property type="entry name" value="Vaccinia Virus protein VP39"/>
    <property type="match status" value="1"/>
</dbReference>
<evidence type="ECO:0000313" key="3">
    <source>
        <dbReference type="Proteomes" id="UP000198287"/>
    </source>
</evidence>
<evidence type="ECO:0000313" key="2">
    <source>
        <dbReference type="EMBL" id="OXA56771.1"/>
    </source>
</evidence>
<dbReference type="PANTHER" id="PTHR14614:SF130">
    <property type="entry name" value="PROTEIN-LYSINE N-METHYLTRANSFERASE EEF2KMT"/>
    <property type="match status" value="1"/>
</dbReference>